<accession>A0AC35GYF2</accession>
<dbReference type="Proteomes" id="UP000887580">
    <property type="component" value="Unplaced"/>
</dbReference>
<proteinExistence type="predicted"/>
<protein>
    <submittedName>
        <fullName evidence="2">TIL domain-containing protein</fullName>
    </submittedName>
</protein>
<evidence type="ECO:0000313" key="2">
    <source>
        <dbReference type="WBParaSite" id="PS1159_v2.g9963.t1"/>
    </source>
</evidence>
<evidence type="ECO:0000313" key="1">
    <source>
        <dbReference type="Proteomes" id="UP000887580"/>
    </source>
</evidence>
<sequence length="112" mass="12491">MNVKFVLVFVGILFISTSAQTTDFPSSNVSENLQKCEGENEEWNDCGTMCPPKCPGRFMPSRIVCNKMCYPSCQCTKGFLRNFYGKCVKPKDCPKITRPIIPQKPITAAGPM</sequence>
<organism evidence="1 2">
    <name type="scientific">Panagrolaimus sp. PS1159</name>
    <dbReference type="NCBI Taxonomy" id="55785"/>
    <lineage>
        <taxon>Eukaryota</taxon>
        <taxon>Metazoa</taxon>
        <taxon>Ecdysozoa</taxon>
        <taxon>Nematoda</taxon>
        <taxon>Chromadorea</taxon>
        <taxon>Rhabditida</taxon>
        <taxon>Tylenchina</taxon>
        <taxon>Panagrolaimomorpha</taxon>
        <taxon>Panagrolaimoidea</taxon>
        <taxon>Panagrolaimidae</taxon>
        <taxon>Panagrolaimus</taxon>
    </lineage>
</organism>
<reference evidence="2" key="1">
    <citation type="submission" date="2022-11" db="UniProtKB">
        <authorList>
            <consortium name="WormBaseParasite"/>
        </authorList>
    </citation>
    <scope>IDENTIFICATION</scope>
</reference>
<dbReference type="WBParaSite" id="PS1159_v2.g9963.t1">
    <property type="protein sequence ID" value="PS1159_v2.g9963.t1"/>
    <property type="gene ID" value="PS1159_v2.g9963"/>
</dbReference>
<name>A0AC35GYF2_9BILA</name>